<dbReference type="AlphaFoldDB" id="A0A125BD19"/>
<protein>
    <submittedName>
        <fullName evidence="2">Acyl carrier protein</fullName>
    </submittedName>
</protein>
<dbReference type="PATRIC" id="fig|36861.3.peg.267"/>
<evidence type="ECO:0000259" key="1">
    <source>
        <dbReference type="PROSITE" id="PS50075"/>
    </source>
</evidence>
<dbReference type="Gene3D" id="1.10.1200.10">
    <property type="entry name" value="ACP-like"/>
    <property type="match status" value="1"/>
</dbReference>
<dbReference type="EMBL" id="LDUG01000016">
    <property type="protein sequence ID" value="KVW97289.1"/>
    <property type="molecule type" value="Genomic_DNA"/>
</dbReference>
<gene>
    <name evidence="2" type="ORF">ABW22_04080</name>
</gene>
<comment type="caution">
    <text evidence="2">The sequence shown here is derived from an EMBL/GenBank/DDBJ whole genome shotgun (WGS) entry which is preliminary data.</text>
</comment>
<dbReference type="Proteomes" id="UP000064243">
    <property type="component" value="Unassembled WGS sequence"/>
</dbReference>
<dbReference type="RefSeq" id="WP_059752196.1">
    <property type="nucleotide sequence ID" value="NZ_LDUG01000016.1"/>
</dbReference>
<dbReference type="NCBIfam" id="NF006617">
    <property type="entry name" value="PRK09184.1"/>
    <property type="match status" value="1"/>
</dbReference>
<keyword evidence="3" id="KW-1185">Reference proteome</keyword>
<organism evidence="2 3">
    <name type="scientific">Thiobacillus denitrificans</name>
    <dbReference type="NCBI Taxonomy" id="36861"/>
    <lineage>
        <taxon>Bacteria</taxon>
        <taxon>Pseudomonadati</taxon>
        <taxon>Pseudomonadota</taxon>
        <taxon>Betaproteobacteria</taxon>
        <taxon>Nitrosomonadales</taxon>
        <taxon>Thiobacillaceae</taxon>
        <taxon>Thiobacillus</taxon>
    </lineage>
</organism>
<name>A0A125BD19_THIDE</name>
<feature type="domain" description="Carrier" evidence="1">
    <location>
        <begin position="6"/>
        <end position="87"/>
    </location>
</feature>
<dbReference type="OrthoDB" id="9803943at2"/>
<reference evidence="2 3" key="1">
    <citation type="journal article" date="2015" name="Appl. Environ. Microbiol.">
        <title>Aerobic and Anaerobic Thiosulfate Oxidation by a Cold-Adapted, Subglacial Chemoautotroph.</title>
        <authorList>
            <person name="Harrold Z.R."/>
            <person name="Skidmore M.L."/>
            <person name="Hamilton T.L."/>
            <person name="Desch L."/>
            <person name="Amada K."/>
            <person name="van Gelder W."/>
            <person name="Glover K."/>
            <person name="Roden E.E."/>
            <person name="Boyd E.S."/>
        </authorList>
    </citation>
    <scope>NUCLEOTIDE SEQUENCE [LARGE SCALE GENOMIC DNA]</scope>
    <source>
        <strain evidence="2 3">RG</strain>
    </source>
</reference>
<evidence type="ECO:0000313" key="3">
    <source>
        <dbReference type="Proteomes" id="UP000064243"/>
    </source>
</evidence>
<dbReference type="InterPro" id="IPR009081">
    <property type="entry name" value="PP-bd_ACP"/>
</dbReference>
<dbReference type="InterPro" id="IPR036736">
    <property type="entry name" value="ACP-like_sf"/>
</dbReference>
<evidence type="ECO:0000313" key="2">
    <source>
        <dbReference type="EMBL" id="KVW97289.1"/>
    </source>
</evidence>
<sequence length="89" mass="9665">MPETNHELQNEVAGLIVSTLNLDVSPEEIQPDASLYGEGLGLDSIDILEVALVVSKRFGFQLRADNADNVSIFSSLASLTRHIAANREK</sequence>
<dbReference type="PROSITE" id="PS50075">
    <property type="entry name" value="CARRIER"/>
    <property type="match status" value="1"/>
</dbReference>
<proteinExistence type="predicted"/>
<accession>A0A125BD19</accession>
<dbReference type="Pfam" id="PF00550">
    <property type="entry name" value="PP-binding"/>
    <property type="match status" value="1"/>
</dbReference>
<dbReference type="SUPFAM" id="SSF47336">
    <property type="entry name" value="ACP-like"/>
    <property type="match status" value="1"/>
</dbReference>